<reference evidence="1 2" key="1">
    <citation type="journal article" date="2022" name="New Phytol.">
        <title>Ecological generalism drives hyperdiversity of secondary metabolite gene clusters in xylarialean endophytes.</title>
        <authorList>
            <person name="Franco M.E.E."/>
            <person name="Wisecaver J.H."/>
            <person name="Arnold A.E."/>
            <person name="Ju Y.M."/>
            <person name="Slot J.C."/>
            <person name="Ahrendt S."/>
            <person name="Moore L.P."/>
            <person name="Eastman K.E."/>
            <person name="Scott K."/>
            <person name="Konkel Z."/>
            <person name="Mondo S.J."/>
            <person name="Kuo A."/>
            <person name="Hayes R.D."/>
            <person name="Haridas S."/>
            <person name="Andreopoulos B."/>
            <person name="Riley R."/>
            <person name="LaButti K."/>
            <person name="Pangilinan J."/>
            <person name="Lipzen A."/>
            <person name="Amirebrahimi M."/>
            <person name="Yan J."/>
            <person name="Adam C."/>
            <person name="Keymanesh K."/>
            <person name="Ng V."/>
            <person name="Louie K."/>
            <person name="Northen T."/>
            <person name="Drula E."/>
            <person name="Henrissat B."/>
            <person name="Hsieh H.M."/>
            <person name="Youens-Clark K."/>
            <person name="Lutzoni F."/>
            <person name="Miadlikowska J."/>
            <person name="Eastwood D.C."/>
            <person name="Hamelin R.C."/>
            <person name="Grigoriev I.V."/>
            <person name="U'Ren J.M."/>
        </authorList>
    </citation>
    <scope>NUCLEOTIDE SEQUENCE [LARGE SCALE GENOMIC DNA]</scope>
    <source>
        <strain evidence="1 2">ER1909</strain>
    </source>
</reference>
<evidence type="ECO:0000313" key="1">
    <source>
        <dbReference type="EMBL" id="KAI6088849.1"/>
    </source>
</evidence>
<name>A0ACC0D7Y0_9PEZI</name>
<accession>A0ACC0D7Y0</accession>
<evidence type="ECO:0000313" key="2">
    <source>
        <dbReference type="Proteomes" id="UP001497680"/>
    </source>
</evidence>
<dbReference type="EMBL" id="MU394299">
    <property type="protein sequence ID" value="KAI6088849.1"/>
    <property type="molecule type" value="Genomic_DNA"/>
</dbReference>
<keyword evidence="2" id="KW-1185">Reference proteome</keyword>
<organism evidence="1 2">
    <name type="scientific">Hypoxylon rubiginosum</name>
    <dbReference type="NCBI Taxonomy" id="110542"/>
    <lineage>
        <taxon>Eukaryota</taxon>
        <taxon>Fungi</taxon>
        <taxon>Dikarya</taxon>
        <taxon>Ascomycota</taxon>
        <taxon>Pezizomycotina</taxon>
        <taxon>Sordariomycetes</taxon>
        <taxon>Xylariomycetidae</taxon>
        <taxon>Xylariales</taxon>
        <taxon>Hypoxylaceae</taxon>
        <taxon>Hypoxylon</taxon>
    </lineage>
</organism>
<sequence>MASFVGAVLRLMFQRKPREGHTVDEEHGAENGATSTAGYGSNTMTSSLGGNTAYVPPGHRSYRVTEEDPLVLFRLMVGISTSPYLGYSQSSPVGTRAAPNIGIYSRVIHAEQKAKDSFKVFSILINVCYFLQIVVAASITAMGAAGVSHGAVTAFGAINTIIAGLLTFLKGSGLPGRFKYYGHEWKKIREFIEQRERDFSRAGCTLDVFEVVAAVDRMYNNTKREIEMNTPDNYTSVTGGLQFRNGSSERIAGVDTSKLDGLVHKLTSGLETKAQDVTHHIKEQGREVSNQVRGLEKTAVETVEDKTENLNREARERSAQVVQAVDDSQRAVIDEKERMQQAGVQAARDIDDTHRTAIGEMRSAASEQMRRVADRLGHHHDSRHEEDHKETKP</sequence>
<comment type="caution">
    <text evidence="1">The sequence shown here is derived from an EMBL/GenBank/DDBJ whole genome shotgun (WGS) entry which is preliminary data.</text>
</comment>
<dbReference type="Proteomes" id="UP001497680">
    <property type="component" value="Unassembled WGS sequence"/>
</dbReference>
<gene>
    <name evidence="1" type="ORF">F4821DRAFT_233126</name>
</gene>
<protein>
    <submittedName>
        <fullName evidence="1">Uncharacterized protein</fullName>
    </submittedName>
</protein>
<proteinExistence type="predicted"/>